<dbReference type="Pfam" id="PF01784">
    <property type="entry name" value="DUF34_NIF3"/>
    <property type="match status" value="1"/>
</dbReference>
<keyword evidence="4 5" id="KW-0479">Metal-binding</keyword>
<feature type="binding site" evidence="5">
    <location>
        <position position="80"/>
    </location>
    <ligand>
        <name>a divalent metal cation</name>
        <dbReference type="ChEBI" id="CHEBI:60240"/>
        <label>1</label>
    </ligand>
</feature>
<dbReference type="EMBL" id="OUUY01000075">
    <property type="protein sequence ID" value="SPQ00674.1"/>
    <property type="molecule type" value="Genomic_DNA"/>
</dbReference>
<proteinExistence type="inferred from homology"/>
<dbReference type="AlphaFoldDB" id="A0A2U3QGX7"/>
<feature type="binding site" evidence="5">
    <location>
        <position position="79"/>
    </location>
    <ligand>
        <name>a divalent metal cation</name>
        <dbReference type="ChEBI" id="CHEBI:60240"/>
        <label>1</label>
    </ligand>
</feature>
<evidence type="ECO:0000256" key="3">
    <source>
        <dbReference type="ARBA" id="ARBA00022112"/>
    </source>
</evidence>
<evidence type="ECO:0000256" key="4">
    <source>
        <dbReference type="ARBA" id="ARBA00022723"/>
    </source>
</evidence>
<protein>
    <recommendedName>
        <fullName evidence="3">GTP cyclohydrolase 1 type 2 homolog</fullName>
    </recommendedName>
</protein>
<dbReference type="FunFam" id="3.40.1390.30:FF:000001">
    <property type="entry name" value="GTP cyclohydrolase 1 type 2"/>
    <property type="match status" value="1"/>
</dbReference>
<dbReference type="GO" id="GO:0046872">
    <property type="term" value="F:metal ion binding"/>
    <property type="evidence" value="ECO:0007669"/>
    <property type="project" value="UniProtKB-KW"/>
</dbReference>
<evidence type="ECO:0000256" key="1">
    <source>
        <dbReference type="ARBA" id="ARBA00006964"/>
    </source>
</evidence>
<dbReference type="InterPro" id="IPR036069">
    <property type="entry name" value="DUF34/NIF3_sf"/>
</dbReference>
<comment type="subunit">
    <text evidence="2">Homohexamer.</text>
</comment>
<keyword evidence="7" id="KW-1185">Reference proteome</keyword>
<feature type="binding site" evidence="5">
    <location>
        <position position="237"/>
    </location>
    <ligand>
        <name>a divalent metal cation</name>
        <dbReference type="ChEBI" id="CHEBI:60240"/>
        <label>1</label>
    </ligand>
</feature>
<feature type="binding site" evidence="5">
    <location>
        <position position="233"/>
    </location>
    <ligand>
        <name>a divalent metal cation</name>
        <dbReference type="ChEBI" id="CHEBI:60240"/>
        <label>1</label>
    </ligand>
</feature>
<dbReference type="Gene3D" id="3.40.1390.30">
    <property type="entry name" value="NIF3 (NGG1p interacting factor 3)-like"/>
    <property type="match status" value="2"/>
</dbReference>
<comment type="similarity">
    <text evidence="1">Belongs to the GTP cyclohydrolase I type 2/NIF3 family.</text>
</comment>
<dbReference type="GO" id="GO:0016787">
    <property type="term" value="F:hydrolase activity"/>
    <property type="evidence" value="ECO:0007669"/>
    <property type="project" value="UniProtKB-KW"/>
</dbReference>
<reference evidence="7" key="1">
    <citation type="submission" date="2018-03" db="EMBL/GenBank/DDBJ databases">
        <authorList>
            <person name="Zecchin S."/>
        </authorList>
    </citation>
    <scope>NUCLEOTIDE SEQUENCE [LARGE SCALE GENOMIC DNA]</scope>
</reference>
<sequence length="265" mass="29052">MCTDASGADRRQVKETALRTFVSFLDSELALSEFPKDESINGLQVEGHGSVRKIGLAVDACGYVFETAAERNIDFLFVHHGLIWSGIRAVRGVTKKRLKALLDSGISLYACHLPLDWHPKYGNNAELLRVLSIKKMGEFGEYHGKRIGYWGKTRAPLSTADFVNVVNKALGIKSSCVDFRKKVRNVGVVSGGGWSAIHDAEELGIDTFLTGEPSHSAYHLAKEIGVNLIFAGHYATETLGVKAVGRMLKKKFGLPVEFIDYPTGL</sequence>
<organism evidence="6 7">
    <name type="scientific">Candidatus Sulfobium mesophilum</name>
    <dbReference type="NCBI Taxonomy" id="2016548"/>
    <lineage>
        <taxon>Bacteria</taxon>
        <taxon>Pseudomonadati</taxon>
        <taxon>Nitrospirota</taxon>
        <taxon>Nitrospiria</taxon>
        <taxon>Nitrospirales</taxon>
        <taxon>Nitrospiraceae</taxon>
        <taxon>Candidatus Sulfobium</taxon>
    </lineage>
</organism>
<dbReference type="SUPFAM" id="SSF102705">
    <property type="entry name" value="NIF3 (NGG1p interacting factor 3)-like"/>
    <property type="match status" value="1"/>
</dbReference>
<feature type="binding site" evidence="5">
    <location>
        <position position="116"/>
    </location>
    <ligand>
        <name>a divalent metal cation</name>
        <dbReference type="ChEBI" id="CHEBI:60240"/>
        <label>1</label>
    </ligand>
</feature>
<gene>
    <name evidence="6" type="ORF">NBG4_30068</name>
</gene>
<evidence type="ECO:0000313" key="6">
    <source>
        <dbReference type="EMBL" id="SPQ00674.1"/>
    </source>
</evidence>
<evidence type="ECO:0000256" key="5">
    <source>
        <dbReference type="PIRSR" id="PIRSR602678-1"/>
    </source>
</evidence>
<evidence type="ECO:0000256" key="2">
    <source>
        <dbReference type="ARBA" id="ARBA00011643"/>
    </source>
</evidence>
<accession>A0A2U3QGX7</accession>
<dbReference type="PANTHER" id="PTHR13799:SF14">
    <property type="entry name" value="GTP CYCLOHYDROLASE 1 TYPE 2 HOMOLOG"/>
    <property type="match status" value="1"/>
</dbReference>
<evidence type="ECO:0000313" key="7">
    <source>
        <dbReference type="Proteomes" id="UP000245125"/>
    </source>
</evidence>
<name>A0A2U3QGX7_9BACT</name>
<dbReference type="GO" id="GO:0005737">
    <property type="term" value="C:cytoplasm"/>
    <property type="evidence" value="ECO:0007669"/>
    <property type="project" value="TreeGrafter"/>
</dbReference>
<dbReference type="InterPro" id="IPR002678">
    <property type="entry name" value="DUF34/NIF3"/>
</dbReference>
<keyword evidence="6" id="KW-0378">Hydrolase</keyword>
<dbReference type="PANTHER" id="PTHR13799">
    <property type="entry name" value="NGG1 INTERACTING FACTOR 3"/>
    <property type="match status" value="1"/>
</dbReference>
<dbReference type="Proteomes" id="UP000245125">
    <property type="component" value="Unassembled WGS sequence"/>
</dbReference>
<dbReference type="NCBIfam" id="TIGR00486">
    <property type="entry name" value="YbgI_SA1388"/>
    <property type="match status" value="1"/>
</dbReference>